<dbReference type="Proteomes" id="UP000034539">
    <property type="component" value="Unassembled WGS sequence"/>
</dbReference>
<comment type="caution">
    <text evidence="1">The sequence shown here is derived from an EMBL/GenBank/DDBJ whole genome shotgun (WGS) entry which is preliminary data.</text>
</comment>
<protein>
    <submittedName>
        <fullName evidence="1">Protoporphyrinogen oxidase-like protein</fullName>
    </submittedName>
</protein>
<evidence type="ECO:0000313" key="1">
    <source>
        <dbReference type="EMBL" id="KKR33254.1"/>
    </source>
</evidence>
<sequence length="442" mass="49754">MEEKTCILGSGMTGLAAGFTSGLPIYEAEEFPGGICSSYFIRPGTRKRLQIVPEDGDAYRFEIGGGHWIFGVDPAILRFIRSHIPLKCYKRKSGIYFFNQNLYVPYPLQNHLSYFNEEIRINSLSEIVAKTKGNSKTMANAMENNFGQTLTELFFGPFHELYTGGLWKDIASQDSYKSPLDLSLILRGAFGGTPQVGYNAVFVYPEEGLNVLAQRLAAQCKINYGKKVVQIDVSRKEVFFADGSGIRYETLISTFPLNRMLEMTRLEIDEKPAPYSSVLVLNIGAIKGSDCPDHHWLYVPDSKAGFHRIGFYNNVDVSFLPKSYQSEGTHVSLYIEKSYRGGCKPTEQEIKVYASAVVNELLSCKFIKDVEVLDTTWIDIAYTWSYPDSGWKVKALELLKENNIIMIGRYGRWEFQGILDSIKEGLLEGIVSTRNKKASIPV</sequence>
<evidence type="ECO:0000313" key="2">
    <source>
        <dbReference type="Proteomes" id="UP000034539"/>
    </source>
</evidence>
<proteinExistence type="predicted"/>
<dbReference type="InterPro" id="IPR036188">
    <property type="entry name" value="FAD/NAD-bd_sf"/>
</dbReference>
<gene>
    <name evidence="1" type="ORF">UT63_C0020G0024</name>
</gene>
<organism evidence="1 2">
    <name type="scientific">Candidatus Gottesmanbacteria bacterium GW2011_GWC2_39_8</name>
    <dbReference type="NCBI Taxonomy" id="1618450"/>
    <lineage>
        <taxon>Bacteria</taxon>
        <taxon>Candidatus Gottesmaniibacteriota</taxon>
    </lineage>
</organism>
<reference evidence="1 2" key="1">
    <citation type="journal article" date="2015" name="Nature">
        <title>rRNA introns, odd ribosomes, and small enigmatic genomes across a large radiation of phyla.</title>
        <authorList>
            <person name="Brown C.T."/>
            <person name="Hug L.A."/>
            <person name="Thomas B.C."/>
            <person name="Sharon I."/>
            <person name="Castelle C.J."/>
            <person name="Singh A."/>
            <person name="Wilkins M.J."/>
            <person name="Williams K.H."/>
            <person name="Banfield J.F."/>
        </authorList>
    </citation>
    <scope>NUCLEOTIDE SEQUENCE [LARGE SCALE GENOMIC DNA]</scope>
</reference>
<dbReference type="SUPFAM" id="SSF51905">
    <property type="entry name" value="FAD/NAD(P)-binding domain"/>
    <property type="match status" value="1"/>
</dbReference>
<dbReference type="EMBL" id="LBXN01000020">
    <property type="protein sequence ID" value="KKR33254.1"/>
    <property type="molecule type" value="Genomic_DNA"/>
</dbReference>
<name>A0A0G0PYN2_9BACT</name>
<dbReference type="Gene3D" id="3.50.50.60">
    <property type="entry name" value="FAD/NAD(P)-binding domain"/>
    <property type="match status" value="1"/>
</dbReference>
<dbReference type="AlphaFoldDB" id="A0A0G0PYN2"/>
<accession>A0A0G0PYN2</accession>